<dbReference type="Gene3D" id="3.30.420.310">
    <property type="entry name" value="2-keto-3-deoxy-galactonokinase, C-terminal domain"/>
    <property type="match status" value="1"/>
</dbReference>
<dbReference type="Gene3D" id="3.30.420.300">
    <property type="entry name" value="2-keto-3-deoxy-galactonokinase, substrate binding domain"/>
    <property type="match status" value="1"/>
</dbReference>
<organism evidence="1 2">
    <name type="scientific">Sinomonas terrae</name>
    <dbReference type="NCBI Taxonomy" id="2908838"/>
    <lineage>
        <taxon>Bacteria</taxon>
        <taxon>Bacillati</taxon>
        <taxon>Actinomycetota</taxon>
        <taxon>Actinomycetes</taxon>
        <taxon>Micrococcales</taxon>
        <taxon>Micrococcaceae</taxon>
        <taxon>Sinomonas</taxon>
    </lineage>
</organism>
<comment type="caution">
    <text evidence="1">The sequence shown here is derived from an EMBL/GenBank/DDBJ whole genome shotgun (WGS) entry which is preliminary data.</text>
</comment>
<dbReference type="EMBL" id="JAKZBV010000001">
    <property type="protein sequence ID" value="MCH6470197.1"/>
    <property type="molecule type" value="Genomic_DNA"/>
</dbReference>
<keyword evidence="2" id="KW-1185">Reference proteome</keyword>
<proteinExistence type="predicted"/>
<dbReference type="InterPro" id="IPR007729">
    <property type="entry name" value="DGOK"/>
</dbReference>
<dbReference type="Pfam" id="PF05035">
    <property type="entry name" value="DGOK"/>
    <property type="match status" value="1"/>
</dbReference>
<evidence type="ECO:0000313" key="2">
    <source>
        <dbReference type="Proteomes" id="UP001202922"/>
    </source>
</evidence>
<sequence>MIEIPPRMVGLDWGTTSCRAYLLGEGGAVLDRRLDGRGVLALSHSSENRTAAFEQEIEGLCGDWLRRDPGLPLVACGMVGSNQGWAEADYRHLPVDLTERPESLTEVPTSLGSLFIIPGLFKDGKVGSPSEHPDVIRGEETQLLGALPSHAEGTDDDGARSPAVVVLPGTHTKWLRLDGTLVSDFVTTMTGELFGLVMQHSIVARLAEEPSAPDMDAFDRGLDVAFSAAGPLPAPPTDIATSLFSARTLVMAGELEPAAVKDYVSGLMIGAEVERFARCWIGEEDRAGGPITVCANAQLGKRYARALERAGIASALAPEDAVVAGLWRTAVALGLIEKENS</sequence>
<evidence type="ECO:0000313" key="1">
    <source>
        <dbReference type="EMBL" id="MCH6470197.1"/>
    </source>
</evidence>
<dbReference type="Proteomes" id="UP001202922">
    <property type="component" value="Unassembled WGS sequence"/>
</dbReference>
<gene>
    <name evidence="1" type="ORF">L0M17_09450</name>
</gene>
<protein>
    <submittedName>
        <fullName evidence="1">2-dehydro-3-deoxygalactonokinase</fullName>
    </submittedName>
</protein>
<reference evidence="1 2" key="1">
    <citation type="submission" date="2022-03" db="EMBL/GenBank/DDBJ databases">
        <title>Sinomonas sp. isolated from a soil.</title>
        <authorList>
            <person name="Han J."/>
            <person name="Kim D.-U."/>
        </authorList>
    </citation>
    <scope>NUCLEOTIDE SEQUENCE [LARGE SCALE GENOMIC DNA]</scope>
    <source>
        <strain evidence="1 2">5-5</strain>
    </source>
</reference>
<accession>A0ABS9U0H5</accession>
<dbReference type="InterPro" id="IPR042258">
    <property type="entry name" value="DGOK_N"/>
</dbReference>
<name>A0ABS9U0H5_9MICC</name>
<dbReference type="RefSeq" id="WP_241053718.1">
    <property type="nucleotide sequence ID" value="NZ_JAKZBV010000001.1"/>
</dbReference>
<dbReference type="InterPro" id="IPR042257">
    <property type="entry name" value="DGOK_C"/>
</dbReference>